<evidence type="ECO:0000313" key="3">
    <source>
        <dbReference type="Proteomes" id="UP000010094"/>
    </source>
</evidence>
<dbReference type="Proteomes" id="UP000010094">
    <property type="component" value="Chromosome VIII"/>
</dbReference>
<dbReference type="RefSeq" id="XP_009264959.1">
    <property type="nucleotide sequence ID" value="XM_009266684.1"/>
</dbReference>
<evidence type="ECO:0008006" key="4">
    <source>
        <dbReference type="Google" id="ProtNLM"/>
    </source>
</evidence>
<dbReference type="AlphaFoldDB" id="I7ASP4"/>
<dbReference type="EMBL" id="CP003525">
    <property type="protein sequence ID" value="AFN83462.1"/>
    <property type="molecule type" value="Genomic_DNA"/>
</dbReference>
<dbReference type="HOGENOM" id="CLU_1429032_0_0_1"/>
<evidence type="ECO:0000313" key="2">
    <source>
        <dbReference type="EMBL" id="AFN83462.1"/>
    </source>
</evidence>
<feature type="transmembrane region" description="Helical" evidence="1">
    <location>
        <begin position="33"/>
        <end position="55"/>
    </location>
</feature>
<gene>
    <name evidence="2" type="ordered locus">EROM_080400</name>
</gene>
<keyword evidence="1" id="KW-1133">Transmembrane helix</keyword>
<evidence type="ECO:0000256" key="1">
    <source>
        <dbReference type="SAM" id="Phobius"/>
    </source>
</evidence>
<keyword evidence="3" id="KW-1185">Reference proteome</keyword>
<accession>I7ASP4</accession>
<dbReference type="VEuPathDB" id="MicrosporidiaDB:EROM_080400"/>
<dbReference type="OrthoDB" id="2187509at2759"/>
<protein>
    <recommendedName>
        <fullName evidence="4">Phospholipid/glycerol acyltransferase domain-containing protein</fullName>
    </recommendedName>
</protein>
<organism evidence="2 3">
    <name type="scientific">Encephalitozoon romaleae (strain SJ-2008)</name>
    <name type="common">Microsporidian parasite</name>
    <dbReference type="NCBI Taxonomy" id="1178016"/>
    <lineage>
        <taxon>Eukaryota</taxon>
        <taxon>Fungi</taxon>
        <taxon>Fungi incertae sedis</taxon>
        <taxon>Microsporidia</taxon>
        <taxon>Unikaryonidae</taxon>
        <taxon>Encephalitozoon</taxon>
    </lineage>
</organism>
<name>I7ASP4_ENCRO</name>
<proteinExistence type="predicted"/>
<dbReference type="KEGG" id="ero:EROM_080400"/>
<dbReference type="GeneID" id="20521776"/>
<keyword evidence="1" id="KW-0812">Transmembrane</keyword>
<reference evidence="2 3" key="1">
    <citation type="journal article" date="2012" name="Proc. Natl. Acad. Sci. U.S.A.">
        <title>Gain and loss of multiple functionally related, horizontally transferred genes in the reduced genomes of two microsporidian parasites.</title>
        <authorList>
            <person name="Pombert J.-F."/>
            <person name="Selman M."/>
            <person name="Burki F."/>
            <person name="Bardell F.T."/>
            <person name="Farinelli L."/>
            <person name="Solter L.F."/>
            <person name="Whitman D.W."/>
            <person name="Weiss L.M."/>
            <person name="Corradi N."/>
            <person name="Keeling P.J."/>
        </authorList>
    </citation>
    <scope>NUCLEOTIDE SEQUENCE [LARGE SCALE GENOMIC DNA]</scope>
    <source>
        <strain evidence="2 3">SJ-2008</strain>
    </source>
</reference>
<keyword evidence="1" id="KW-0472">Membrane</keyword>
<sequence>MEKFSKYNDPFSGINPFVNSRRSSISIFGYFKILLKIPLVLLLLGTNINVVQFLIRINSNKKVKPKVLASNASSFLDIFVLKYLTGINNFYYVTESGFMDARNGRFYKKIAEPCVLFPEGCQTNNRAILQFVRNVEVDHVCGIRYKGECINMYGNFMRFIFGFLASRNIVDVRFKKSSDLDDICKLSSLPQVKWTSKDKDRFMEEFVKKS</sequence>